<feature type="domain" description="Thioredoxin-like fold" evidence="3">
    <location>
        <begin position="32"/>
        <end position="185"/>
    </location>
</feature>
<feature type="signal peptide" evidence="2">
    <location>
        <begin position="1"/>
        <end position="22"/>
    </location>
</feature>
<reference evidence="4" key="1">
    <citation type="journal article" date="2014" name="Int. J. Syst. Evol. Microbiol.">
        <title>Complete genome sequence of Corynebacterium casei LMG S-19264T (=DSM 44701T), isolated from a smear-ripened cheese.</title>
        <authorList>
            <consortium name="US DOE Joint Genome Institute (JGI-PGF)"/>
            <person name="Walter F."/>
            <person name="Albersmeier A."/>
            <person name="Kalinowski J."/>
            <person name="Ruckert C."/>
        </authorList>
    </citation>
    <scope>NUCLEOTIDE SEQUENCE</scope>
    <source>
        <strain evidence="4">KCTC 32296</strain>
    </source>
</reference>
<dbReference type="Proteomes" id="UP000662572">
    <property type="component" value="Unassembled WGS sequence"/>
</dbReference>
<keyword evidence="2" id="KW-0732">Signal</keyword>
<evidence type="ECO:0000256" key="1">
    <source>
        <dbReference type="ARBA" id="ARBA00005791"/>
    </source>
</evidence>
<reference evidence="4" key="2">
    <citation type="submission" date="2020-09" db="EMBL/GenBank/DDBJ databases">
        <authorList>
            <person name="Sun Q."/>
            <person name="Kim S."/>
        </authorList>
    </citation>
    <scope>NUCLEOTIDE SEQUENCE</scope>
    <source>
        <strain evidence="4">KCTC 32296</strain>
    </source>
</reference>
<evidence type="ECO:0000256" key="2">
    <source>
        <dbReference type="SAM" id="SignalP"/>
    </source>
</evidence>
<dbReference type="AlphaFoldDB" id="A0A918Q8S4"/>
<dbReference type="InterPro" id="IPR036249">
    <property type="entry name" value="Thioredoxin-like_sf"/>
</dbReference>
<accession>A0A918Q8S4</accession>
<gene>
    <name evidence="4" type="ORF">GCM10011273_24330</name>
</gene>
<comment type="caution">
    <text evidence="4">The sequence shown here is derived from an EMBL/GenBank/DDBJ whole genome shotgun (WGS) entry which is preliminary data.</text>
</comment>
<keyword evidence="5" id="KW-1185">Reference proteome</keyword>
<comment type="similarity">
    <text evidence="1">Belongs to the thioredoxin family. DsbA subfamily.</text>
</comment>
<sequence length="206" mass="22245">MNFGKFLTVAALGLGLMVSACSKGGGDAVKSDDMVMGSDTAPITMIEYASVTCSHCAQFNETVFPDIKKNYIDTGKVKYVFREFLTPPNDVSAAGVLLARCAGDDKYFQVIDSVMRSQREIFETGDAKGVLLRIAKTAGISDEKFNTCVTDEAGLKRINANMESAIKEHNITGTPTFLINGKKYDYKGGDIKEFDTAFAAATAETK</sequence>
<organism evidence="4 5">
    <name type="scientific">Asticcacaulis endophyticus</name>
    <dbReference type="NCBI Taxonomy" id="1395890"/>
    <lineage>
        <taxon>Bacteria</taxon>
        <taxon>Pseudomonadati</taxon>
        <taxon>Pseudomonadota</taxon>
        <taxon>Alphaproteobacteria</taxon>
        <taxon>Caulobacterales</taxon>
        <taxon>Caulobacteraceae</taxon>
        <taxon>Asticcacaulis</taxon>
    </lineage>
</organism>
<dbReference type="PANTHER" id="PTHR13887:SF56">
    <property type="entry name" value="THIOREDOXIN-LIKE REDUCTASE RV2466C"/>
    <property type="match status" value="1"/>
</dbReference>
<proteinExistence type="inferred from homology"/>
<dbReference type="SUPFAM" id="SSF52833">
    <property type="entry name" value="Thioredoxin-like"/>
    <property type="match status" value="1"/>
</dbReference>
<dbReference type="InterPro" id="IPR012336">
    <property type="entry name" value="Thioredoxin-like_fold"/>
</dbReference>
<evidence type="ECO:0000313" key="5">
    <source>
        <dbReference type="Proteomes" id="UP000662572"/>
    </source>
</evidence>
<evidence type="ECO:0000313" key="4">
    <source>
        <dbReference type="EMBL" id="GGZ37105.1"/>
    </source>
</evidence>
<protein>
    <recommendedName>
        <fullName evidence="3">Thioredoxin-like fold domain-containing protein</fullName>
    </recommendedName>
</protein>
<dbReference type="PROSITE" id="PS51257">
    <property type="entry name" value="PROKAR_LIPOPROTEIN"/>
    <property type="match status" value="1"/>
</dbReference>
<dbReference type="Gene3D" id="3.40.30.10">
    <property type="entry name" value="Glutaredoxin"/>
    <property type="match status" value="1"/>
</dbReference>
<evidence type="ECO:0000259" key="3">
    <source>
        <dbReference type="Pfam" id="PF13462"/>
    </source>
</evidence>
<dbReference type="Pfam" id="PF13462">
    <property type="entry name" value="Thioredoxin_4"/>
    <property type="match status" value="1"/>
</dbReference>
<dbReference type="EMBL" id="BMZB01000003">
    <property type="protein sequence ID" value="GGZ37105.1"/>
    <property type="molecule type" value="Genomic_DNA"/>
</dbReference>
<name>A0A918Q8S4_9CAUL</name>
<dbReference type="PANTHER" id="PTHR13887">
    <property type="entry name" value="GLUTATHIONE S-TRANSFERASE KAPPA"/>
    <property type="match status" value="1"/>
</dbReference>
<feature type="chain" id="PRO_5038001179" description="Thioredoxin-like fold domain-containing protein" evidence="2">
    <location>
        <begin position="23"/>
        <end position="206"/>
    </location>
</feature>